<evidence type="ECO:0000313" key="1">
    <source>
        <dbReference type="EMBL" id="MBB5796264.1"/>
    </source>
</evidence>
<accession>A0A7W9H5T3</accession>
<dbReference type="EMBL" id="JACHNE010000001">
    <property type="protein sequence ID" value="MBB5796264.1"/>
    <property type="molecule type" value="Genomic_DNA"/>
</dbReference>
<sequence length="29" mass="3409">MGRKGREWVRGDWGWDRTHGHLMSLLGVD</sequence>
<keyword evidence="2" id="KW-1185">Reference proteome</keyword>
<dbReference type="AlphaFoldDB" id="A0A7W9H5T3"/>
<reference evidence="1 2" key="1">
    <citation type="submission" date="2020-08" db="EMBL/GenBank/DDBJ databases">
        <title>Sequencing the genomes of 1000 actinobacteria strains.</title>
        <authorList>
            <person name="Klenk H.-P."/>
        </authorList>
    </citation>
    <scope>NUCLEOTIDE SEQUENCE [LARGE SCALE GENOMIC DNA]</scope>
    <source>
        <strain evidence="1 2">DSM 40084</strain>
    </source>
</reference>
<dbReference type="Proteomes" id="UP000590647">
    <property type="component" value="Unassembled WGS sequence"/>
</dbReference>
<organism evidence="1 2">
    <name type="scientific">Streptomyces caelestis</name>
    <dbReference type="NCBI Taxonomy" id="36816"/>
    <lineage>
        <taxon>Bacteria</taxon>
        <taxon>Bacillati</taxon>
        <taxon>Actinomycetota</taxon>
        <taxon>Actinomycetes</taxon>
        <taxon>Kitasatosporales</taxon>
        <taxon>Streptomycetaceae</taxon>
        <taxon>Streptomyces</taxon>
    </lineage>
</organism>
<proteinExistence type="predicted"/>
<evidence type="ECO:0000313" key="2">
    <source>
        <dbReference type="Proteomes" id="UP000590647"/>
    </source>
</evidence>
<name>A0A7W9H5T3_9ACTN</name>
<gene>
    <name evidence="1" type="ORF">HDA41_004228</name>
</gene>
<protein>
    <submittedName>
        <fullName evidence="1">Uncharacterized protein</fullName>
    </submittedName>
</protein>
<comment type="caution">
    <text evidence="1">The sequence shown here is derived from an EMBL/GenBank/DDBJ whole genome shotgun (WGS) entry which is preliminary data.</text>
</comment>